<dbReference type="InterPro" id="IPR038396">
    <property type="entry name" value="SpoIIAA-like_sf"/>
</dbReference>
<dbReference type="InterPro" id="IPR036513">
    <property type="entry name" value="STAS_dom_sf"/>
</dbReference>
<dbReference type="SUPFAM" id="SSF52091">
    <property type="entry name" value="SpoIIaa-like"/>
    <property type="match status" value="1"/>
</dbReference>
<name>A0A7Y0Q8Z6_9GAMM</name>
<reference evidence="1 2" key="1">
    <citation type="submission" date="2020-04" db="EMBL/GenBank/DDBJ databases">
        <title>Thalassotalea sp. M1531, isolated from the surface of marine red alga.</title>
        <authorList>
            <person name="Pang L."/>
            <person name="Lu D.-C."/>
        </authorList>
    </citation>
    <scope>NUCLEOTIDE SEQUENCE [LARGE SCALE GENOMIC DNA]</scope>
    <source>
        <strain evidence="1 2">M1531</strain>
    </source>
</reference>
<dbReference type="Gene3D" id="3.40.50.10600">
    <property type="entry name" value="SpoIIaa-like domains"/>
    <property type="match status" value="1"/>
</dbReference>
<dbReference type="Proteomes" id="UP000568664">
    <property type="component" value="Unassembled WGS sequence"/>
</dbReference>
<accession>A0A7Y0Q8Z6</accession>
<sequence length="121" mass="13798">MLNVTLQPNYGIAIFEMDGQLSVQDFNHAAHKLAPYIEQAGGLKGCIVCSTNWPKWDSPYALLAHLHFINFHHNYIDKVALVSDSMSFKWLVPLCTTTLHCKLRCYSFDALEQSKAWILLE</sequence>
<protein>
    <submittedName>
        <fullName evidence="1">STAS/SEC14 domain-containing protein</fullName>
    </submittedName>
</protein>
<evidence type="ECO:0000313" key="1">
    <source>
        <dbReference type="EMBL" id="NMP33452.1"/>
    </source>
</evidence>
<dbReference type="RefSeq" id="WP_169076774.1">
    <property type="nucleotide sequence ID" value="NZ_JABBXH010000009.1"/>
</dbReference>
<organism evidence="1 2">
    <name type="scientific">Thalassotalea algicola</name>
    <dbReference type="NCBI Taxonomy" id="2716224"/>
    <lineage>
        <taxon>Bacteria</taxon>
        <taxon>Pseudomonadati</taxon>
        <taxon>Pseudomonadota</taxon>
        <taxon>Gammaproteobacteria</taxon>
        <taxon>Alteromonadales</taxon>
        <taxon>Colwelliaceae</taxon>
        <taxon>Thalassotalea</taxon>
    </lineage>
</organism>
<keyword evidence="2" id="KW-1185">Reference proteome</keyword>
<dbReference type="AlphaFoldDB" id="A0A7Y0Q8Z6"/>
<proteinExistence type="predicted"/>
<evidence type="ECO:0000313" key="2">
    <source>
        <dbReference type="Proteomes" id="UP000568664"/>
    </source>
</evidence>
<dbReference type="Pfam" id="PF11964">
    <property type="entry name" value="SpoIIAA-like"/>
    <property type="match status" value="1"/>
</dbReference>
<dbReference type="InterPro" id="IPR021866">
    <property type="entry name" value="SpoIIAA-like"/>
</dbReference>
<comment type="caution">
    <text evidence="1">The sequence shown here is derived from an EMBL/GenBank/DDBJ whole genome shotgun (WGS) entry which is preliminary data.</text>
</comment>
<dbReference type="EMBL" id="JABBXH010000009">
    <property type="protein sequence ID" value="NMP33452.1"/>
    <property type="molecule type" value="Genomic_DNA"/>
</dbReference>
<gene>
    <name evidence="1" type="ORF">HII17_18045</name>
</gene>